<evidence type="ECO:0000313" key="3">
    <source>
        <dbReference type="Proteomes" id="UP000054558"/>
    </source>
</evidence>
<evidence type="ECO:0000256" key="1">
    <source>
        <dbReference type="SAM" id="MobiDB-lite"/>
    </source>
</evidence>
<keyword evidence="3" id="KW-1185">Reference proteome</keyword>
<dbReference type="AlphaFoldDB" id="A0A1Y1IVJ1"/>
<name>A0A1Y1IVJ1_KLENI</name>
<feature type="compositionally biased region" description="Basic and acidic residues" evidence="1">
    <location>
        <begin position="198"/>
        <end position="216"/>
    </location>
</feature>
<protein>
    <submittedName>
        <fullName evidence="2">Uncharacterized protein</fullName>
    </submittedName>
</protein>
<reference evidence="2 3" key="1">
    <citation type="journal article" date="2014" name="Nat. Commun.">
        <title>Klebsormidium flaccidum genome reveals primary factors for plant terrestrial adaptation.</title>
        <authorList>
            <person name="Hori K."/>
            <person name="Maruyama F."/>
            <person name="Fujisawa T."/>
            <person name="Togashi T."/>
            <person name="Yamamoto N."/>
            <person name="Seo M."/>
            <person name="Sato S."/>
            <person name="Yamada T."/>
            <person name="Mori H."/>
            <person name="Tajima N."/>
            <person name="Moriyama T."/>
            <person name="Ikeuchi M."/>
            <person name="Watanabe M."/>
            <person name="Wada H."/>
            <person name="Kobayashi K."/>
            <person name="Saito M."/>
            <person name="Masuda T."/>
            <person name="Sasaki-Sekimoto Y."/>
            <person name="Mashiguchi K."/>
            <person name="Awai K."/>
            <person name="Shimojima M."/>
            <person name="Masuda S."/>
            <person name="Iwai M."/>
            <person name="Nobusawa T."/>
            <person name="Narise T."/>
            <person name="Kondo S."/>
            <person name="Saito H."/>
            <person name="Sato R."/>
            <person name="Murakawa M."/>
            <person name="Ihara Y."/>
            <person name="Oshima-Yamada Y."/>
            <person name="Ohtaka K."/>
            <person name="Satoh M."/>
            <person name="Sonobe K."/>
            <person name="Ishii M."/>
            <person name="Ohtani R."/>
            <person name="Kanamori-Sato M."/>
            <person name="Honoki R."/>
            <person name="Miyazaki D."/>
            <person name="Mochizuki H."/>
            <person name="Umetsu J."/>
            <person name="Higashi K."/>
            <person name="Shibata D."/>
            <person name="Kamiya Y."/>
            <person name="Sato N."/>
            <person name="Nakamura Y."/>
            <person name="Tabata S."/>
            <person name="Ida S."/>
            <person name="Kurokawa K."/>
            <person name="Ohta H."/>
        </authorList>
    </citation>
    <scope>NUCLEOTIDE SEQUENCE [LARGE SCALE GENOMIC DNA]</scope>
    <source>
        <strain evidence="2 3">NIES-2285</strain>
    </source>
</reference>
<feature type="compositionally biased region" description="Basic residues" evidence="1">
    <location>
        <begin position="227"/>
        <end position="239"/>
    </location>
</feature>
<gene>
    <name evidence="2" type="ORF">KFL_011010020</name>
</gene>
<evidence type="ECO:0000313" key="2">
    <source>
        <dbReference type="EMBL" id="GAQ92707.1"/>
    </source>
</evidence>
<proteinExistence type="predicted"/>
<sequence>MAVCIGGAGVRGGKKVSSQALGLMLIHTEDAYLKLIEGEPTAEKAWKKLEDDFEKRSNARMIQLRRKLTSLRLTKGKAIEEYLGEFRELKIDLEAARQIVSEASLFSLTRATNAEARVVLEGRTAQIETDGVVRMEAVKRGGLWEIETVGKQRAFLARGPVKGNRVCATAKRPAIAESVVEKTSGIGQMWEQQVEAVGAKEPEHGVEKTSPEKSDDGDNGGVWVTPKAKKTTRKRSVTS</sequence>
<dbReference type="EMBL" id="DF238050">
    <property type="protein sequence ID" value="GAQ92707.1"/>
    <property type="molecule type" value="Genomic_DNA"/>
</dbReference>
<accession>A0A1Y1IVJ1</accession>
<dbReference type="Proteomes" id="UP000054558">
    <property type="component" value="Unassembled WGS sequence"/>
</dbReference>
<dbReference type="Pfam" id="PF14223">
    <property type="entry name" value="Retrotran_gag_2"/>
    <property type="match status" value="1"/>
</dbReference>
<organism evidence="2 3">
    <name type="scientific">Klebsormidium nitens</name>
    <name type="common">Green alga</name>
    <name type="synonym">Ulothrix nitens</name>
    <dbReference type="NCBI Taxonomy" id="105231"/>
    <lineage>
        <taxon>Eukaryota</taxon>
        <taxon>Viridiplantae</taxon>
        <taxon>Streptophyta</taxon>
        <taxon>Klebsormidiophyceae</taxon>
        <taxon>Klebsormidiales</taxon>
        <taxon>Klebsormidiaceae</taxon>
        <taxon>Klebsormidium</taxon>
    </lineage>
</organism>
<feature type="region of interest" description="Disordered" evidence="1">
    <location>
        <begin position="194"/>
        <end position="239"/>
    </location>
</feature>